<name>A0A1I7Y9W6_9BILA</name>
<evidence type="ECO:0000313" key="1">
    <source>
        <dbReference type="Proteomes" id="UP000095287"/>
    </source>
</evidence>
<protein>
    <submittedName>
        <fullName evidence="2">Secreted protein</fullName>
    </submittedName>
</protein>
<evidence type="ECO:0000313" key="2">
    <source>
        <dbReference type="WBParaSite" id="L893_g14132.t1"/>
    </source>
</evidence>
<accession>A0A1I7Y9W6</accession>
<proteinExistence type="predicted"/>
<dbReference type="AlphaFoldDB" id="A0A1I7Y9W6"/>
<dbReference type="WBParaSite" id="L893_g14132.t1">
    <property type="protein sequence ID" value="L893_g14132.t1"/>
    <property type="gene ID" value="L893_g14132"/>
</dbReference>
<sequence length="96" mass="10950">MRYGVFILSGRVCRAFSWEHKATECLDVENSALIALCRGTGERSQHHIMDGTTVSRTTKAQIIVHSSDNDISECSMDDKSRNQSVRSLIRWAYCRR</sequence>
<keyword evidence="1" id="KW-1185">Reference proteome</keyword>
<dbReference type="Proteomes" id="UP000095287">
    <property type="component" value="Unplaced"/>
</dbReference>
<organism evidence="1 2">
    <name type="scientific">Steinernema glaseri</name>
    <dbReference type="NCBI Taxonomy" id="37863"/>
    <lineage>
        <taxon>Eukaryota</taxon>
        <taxon>Metazoa</taxon>
        <taxon>Ecdysozoa</taxon>
        <taxon>Nematoda</taxon>
        <taxon>Chromadorea</taxon>
        <taxon>Rhabditida</taxon>
        <taxon>Tylenchina</taxon>
        <taxon>Panagrolaimomorpha</taxon>
        <taxon>Strongyloidoidea</taxon>
        <taxon>Steinernematidae</taxon>
        <taxon>Steinernema</taxon>
    </lineage>
</organism>
<reference evidence="2" key="1">
    <citation type="submission" date="2016-11" db="UniProtKB">
        <authorList>
            <consortium name="WormBaseParasite"/>
        </authorList>
    </citation>
    <scope>IDENTIFICATION</scope>
</reference>